<sequence length="69" mass="7888">MFLKLSDLVSCAYVTDRRDKWPSNSLTEVYKPSPPFSNSVTHSDQHRLTGASKQQDKDQGRCLQKHILP</sequence>
<comment type="caution">
    <text evidence="2">The sequence shown here is derived from an EMBL/GenBank/DDBJ whole genome shotgun (WGS) entry which is preliminary data.</text>
</comment>
<feature type="region of interest" description="Disordered" evidence="1">
    <location>
        <begin position="23"/>
        <end position="69"/>
    </location>
</feature>
<reference evidence="2 3" key="1">
    <citation type="journal article" date="2023" name="Mol. Biol. Evol.">
        <title>Genomics of Secondarily Temperate Adaptation in the Only Non-Antarctic Icefish.</title>
        <authorList>
            <person name="Rivera-Colon A.G."/>
            <person name="Rayamajhi N."/>
            <person name="Minhas B.F."/>
            <person name="Madrigal G."/>
            <person name="Bilyk K.T."/>
            <person name="Yoon V."/>
            <person name="Hune M."/>
            <person name="Gregory S."/>
            <person name="Cheng C.H.C."/>
            <person name="Catchen J.M."/>
        </authorList>
    </citation>
    <scope>NUCLEOTIDE SEQUENCE [LARGE SCALE GENOMIC DNA]</scope>
    <source>
        <tissue evidence="2">White muscle</tissue>
    </source>
</reference>
<evidence type="ECO:0000313" key="2">
    <source>
        <dbReference type="EMBL" id="KAK5934551.1"/>
    </source>
</evidence>
<protein>
    <submittedName>
        <fullName evidence="2">Uncharacterized protein</fullName>
    </submittedName>
</protein>
<accession>A0AAN8HZX8</accession>
<proteinExistence type="predicted"/>
<name>A0AAN8HZX8_CHAGU</name>
<dbReference type="AlphaFoldDB" id="A0AAN8HZX8"/>
<evidence type="ECO:0000256" key="1">
    <source>
        <dbReference type="SAM" id="MobiDB-lite"/>
    </source>
</evidence>
<evidence type="ECO:0000313" key="3">
    <source>
        <dbReference type="Proteomes" id="UP001331515"/>
    </source>
</evidence>
<organism evidence="2 3">
    <name type="scientific">Champsocephalus gunnari</name>
    <name type="common">Mackerel icefish</name>
    <dbReference type="NCBI Taxonomy" id="52237"/>
    <lineage>
        <taxon>Eukaryota</taxon>
        <taxon>Metazoa</taxon>
        <taxon>Chordata</taxon>
        <taxon>Craniata</taxon>
        <taxon>Vertebrata</taxon>
        <taxon>Euteleostomi</taxon>
        <taxon>Actinopterygii</taxon>
        <taxon>Neopterygii</taxon>
        <taxon>Teleostei</taxon>
        <taxon>Neoteleostei</taxon>
        <taxon>Acanthomorphata</taxon>
        <taxon>Eupercaria</taxon>
        <taxon>Perciformes</taxon>
        <taxon>Notothenioidei</taxon>
        <taxon>Channichthyidae</taxon>
        <taxon>Champsocephalus</taxon>
    </lineage>
</organism>
<dbReference type="EMBL" id="JAURVH010001514">
    <property type="protein sequence ID" value="KAK5934551.1"/>
    <property type="molecule type" value="Genomic_DNA"/>
</dbReference>
<gene>
    <name evidence="2" type="ORF">CgunFtcFv8_014941</name>
</gene>
<dbReference type="Proteomes" id="UP001331515">
    <property type="component" value="Unassembled WGS sequence"/>
</dbReference>
<keyword evidence="3" id="KW-1185">Reference proteome</keyword>